<sequence>MLITTLELRFYLDSEDTYFTVGRYFFNPDFEIGDEMEVYWTETDDELCSTWNYHQLKVKVVDKKTEIYKYDDQQLMQLAKTKFHLNNSVEELMNTGVMNLRVFVEAEDRDLMVKISEQIKNNN</sequence>
<name>A0AAF1C5I9_9CHRO</name>
<dbReference type="RefSeq" id="WP_320001566.1">
    <property type="nucleotide sequence ID" value="NZ_CP138348.1"/>
</dbReference>
<protein>
    <submittedName>
        <fullName evidence="1">Uncharacterized protein</fullName>
    </submittedName>
</protein>
<evidence type="ECO:0000313" key="1">
    <source>
        <dbReference type="EMBL" id="WPF88660.1"/>
    </source>
</evidence>
<organism evidence="1">
    <name type="scientific">Cyanobacterium aponinum AL20115</name>
    <dbReference type="NCBI Taxonomy" id="3090662"/>
    <lineage>
        <taxon>Bacteria</taxon>
        <taxon>Bacillati</taxon>
        <taxon>Cyanobacteriota</taxon>
        <taxon>Cyanophyceae</taxon>
        <taxon>Oscillatoriophycideae</taxon>
        <taxon>Chroococcales</taxon>
        <taxon>Geminocystaceae</taxon>
        <taxon>Cyanobacterium</taxon>
    </lineage>
</organism>
<proteinExistence type="predicted"/>
<dbReference type="AlphaFoldDB" id="A0AAF1C5I9"/>
<gene>
    <name evidence="1" type="ORF">SAY89_18025</name>
</gene>
<accession>A0AAF1C5I9</accession>
<reference evidence="1" key="1">
    <citation type="submission" date="2023-11" db="EMBL/GenBank/DDBJ databases">
        <title>Genome sequence of Cyanobacterium aponinum BCRC AL20115.</title>
        <authorList>
            <person name="Chang H.-Y."/>
            <person name="Lin K.-M."/>
            <person name="Hsueh H.-T."/>
            <person name="Chu H.-A."/>
            <person name="Kuo C.-H."/>
        </authorList>
    </citation>
    <scope>NUCLEOTIDE SEQUENCE</scope>
    <source>
        <strain evidence="1">AL20115</strain>
    </source>
</reference>
<dbReference type="EMBL" id="CP138348">
    <property type="protein sequence ID" value="WPF88660.1"/>
    <property type="molecule type" value="Genomic_DNA"/>
</dbReference>